<dbReference type="PROSITE" id="PS50110">
    <property type="entry name" value="RESPONSE_REGULATORY"/>
    <property type="match status" value="1"/>
</dbReference>
<sequence length="226" mass="25544">MIYYVEDDENIRELVVYTLSQVGLPAVGFPDATAFWSAMEEQLPELILLDIMLPREDGLAILKRLRSDERSSEIPVIMITARGSEFDKVLGLDLGADDYIAKPFGMAELVARIKARLRRKPGKPDEEKLSVGTLVLDKKAHRVTVEGAEVSLTLKEYELLRILMENRGMVLTRDQLLERVWDYSYDGSSRTVDVHIQTLRTKLGCCGELIETVRGVGYRFGGRSHD</sequence>
<evidence type="ECO:0000256" key="8">
    <source>
        <dbReference type="PROSITE-ProRule" id="PRU00169"/>
    </source>
</evidence>
<dbReference type="GO" id="GO:0000976">
    <property type="term" value="F:transcription cis-regulatory region binding"/>
    <property type="evidence" value="ECO:0007669"/>
    <property type="project" value="TreeGrafter"/>
</dbReference>
<dbReference type="SMART" id="SM00448">
    <property type="entry name" value="REC"/>
    <property type="match status" value="1"/>
</dbReference>
<dbReference type="Gene3D" id="1.10.10.10">
    <property type="entry name" value="Winged helix-like DNA-binding domain superfamily/Winged helix DNA-binding domain"/>
    <property type="match status" value="1"/>
</dbReference>
<gene>
    <name evidence="12" type="ORF">SAMN05444373_1001103</name>
</gene>
<name>A0A1M6ANB2_9FIRM</name>
<evidence type="ECO:0000313" key="12">
    <source>
        <dbReference type="EMBL" id="SHI37976.1"/>
    </source>
</evidence>
<keyword evidence="3" id="KW-0902">Two-component regulatory system</keyword>
<evidence type="ECO:0000256" key="6">
    <source>
        <dbReference type="ARBA" id="ARBA00023163"/>
    </source>
</evidence>
<dbReference type="Proteomes" id="UP000324781">
    <property type="component" value="Unassembled WGS sequence"/>
</dbReference>
<dbReference type="AlphaFoldDB" id="A0A1M6ANB2"/>
<dbReference type="Pfam" id="PF00486">
    <property type="entry name" value="Trans_reg_C"/>
    <property type="match status" value="1"/>
</dbReference>
<keyword evidence="13" id="KW-1185">Reference proteome</keyword>
<evidence type="ECO:0000256" key="5">
    <source>
        <dbReference type="ARBA" id="ARBA00023125"/>
    </source>
</evidence>
<dbReference type="PANTHER" id="PTHR48111:SF1">
    <property type="entry name" value="TWO-COMPONENT RESPONSE REGULATOR ORR33"/>
    <property type="match status" value="1"/>
</dbReference>
<dbReference type="FunFam" id="1.10.10.10:FF:000018">
    <property type="entry name" value="DNA-binding response regulator ResD"/>
    <property type="match status" value="1"/>
</dbReference>
<dbReference type="PANTHER" id="PTHR48111">
    <property type="entry name" value="REGULATOR OF RPOS"/>
    <property type="match status" value="1"/>
</dbReference>
<dbReference type="SMART" id="SM00862">
    <property type="entry name" value="Trans_reg_C"/>
    <property type="match status" value="1"/>
</dbReference>
<accession>A0A1M6ANB2</accession>
<evidence type="ECO:0000259" key="10">
    <source>
        <dbReference type="PROSITE" id="PS50110"/>
    </source>
</evidence>
<reference evidence="12 13" key="1">
    <citation type="submission" date="2016-11" db="EMBL/GenBank/DDBJ databases">
        <authorList>
            <person name="Varghese N."/>
            <person name="Submissions S."/>
        </authorList>
    </citation>
    <scope>NUCLEOTIDE SEQUENCE [LARGE SCALE GENOMIC DNA]</scope>
    <source>
        <strain evidence="12 13">DSM 19027</strain>
    </source>
</reference>
<dbReference type="InterPro" id="IPR001867">
    <property type="entry name" value="OmpR/PhoB-type_DNA-bd"/>
</dbReference>
<evidence type="ECO:0000256" key="3">
    <source>
        <dbReference type="ARBA" id="ARBA00023012"/>
    </source>
</evidence>
<comment type="function">
    <text evidence="7">May play the central regulatory role in sporulation. It may be an element of the effector pathway responsible for the activation of sporulation genes in response to nutritional stress. Spo0A may act in concert with spo0H (a sigma factor) to control the expression of some genes that are critical to the sporulation process.</text>
</comment>
<evidence type="ECO:0000256" key="7">
    <source>
        <dbReference type="ARBA" id="ARBA00024867"/>
    </source>
</evidence>
<evidence type="ECO:0000256" key="9">
    <source>
        <dbReference type="PROSITE-ProRule" id="PRU01091"/>
    </source>
</evidence>
<keyword evidence="5 9" id="KW-0238">DNA-binding</keyword>
<dbReference type="SUPFAM" id="SSF52172">
    <property type="entry name" value="CheY-like"/>
    <property type="match status" value="1"/>
</dbReference>
<dbReference type="OrthoDB" id="9802426at2"/>
<organism evidence="12 13">
    <name type="scientific">Thermoclostridium caenicola</name>
    <dbReference type="NCBI Taxonomy" id="659425"/>
    <lineage>
        <taxon>Bacteria</taxon>
        <taxon>Bacillati</taxon>
        <taxon>Bacillota</taxon>
        <taxon>Clostridia</taxon>
        <taxon>Eubacteriales</taxon>
        <taxon>Oscillospiraceae</taxon>
        <taxon>Thermoclostridium</taxon>
    </lineage>
</organism>
<dbReference type="SUPFAM" id="SSF46894">
    <property type="entry name" value="C-terminal effector domain of the bipartite response regulators"/>
    <property type="match status" value="1"/>
</dbReference>
<dbReference type="InterPro" id="IPR016032">
    <property type="entry name" value="Sig_transdc_resp-reg_C-effctor"/>
</dbReference>
<dbReference type="Gene3D" id="6.10.250.690">
    <property type="match status" value="1"/>
</dbReference>
<dbReference type="InterPro" id="IPR011006">
    <property type="entry name" value="CheY-like_superfamily"/>
</dbReference>
<dbReference type="Pfam" id="PF00072">
    <property type="entry name" value="Response_reg"/>
    <property type="match status" value="1"/>
</dbReference>
<feature type="DNA-binding region" description="OmpR/PhoB-type" evidence="9">
    <location>
        <begin position="126"/>
        <end position="222"/>
    </location>
</feature>
<dbReference type="CDD" id="cd00383">
    <property type="entry name" value="trans_reg_C"/>
    <property type="match status" value="1"/>
</dbReference>
<keyword evidence="4" id="KW-0805">Transcription regulation</keyword>
<dbReference type="InterPro" id="IPR001789">
    <property type="entry name" value="Sig_transdc_resp-reg_receiver"/>
</dbReference>
<dbReference type="GO" id="GO:0006355">
    <property type="term" value="P:regulation of DNA-templated transcription"/>
    <property type="evidence" value="ECO:0007669"/>
    <property type="project" value="InterPro"/>
</dbReference>
<dbReference type="RefSeq" id="WP_149677374.1">
    <property type="nucleotide sequence ID" value="NZ_FQZP01000001.1"/>
</dbReference>
<evidence type="ECO:0000256" key="1">
    <source>
        <dbReference type="ARBA" id="ARBA00018672"/>
    </source>
</evidence>
<evidence type="ECO:0000313" key="13">
    <source>
        <dbReference type="Proteomes" id="UP000324781"/>
    </source>
</evidence>
<evidence type="ECO:0000256" key="4">
    <source>
        <dbReference type="ARBA" id="ARBA00023015"/>
    </source>
</evidence>
<dbReference type="InterPro" id="IPR036388">
    <property type="entry name" value="WH-like_DNA-bd_sf"/>
</dbReference>
<keyword evidence="2 8" id="KW-0597">Phosphoprotein</keyword>
<protein>
    <recommendedName>
        <fullName evidence="1">Stage 0 sporulation protein A homolog</fullName>
    </recommendedName>
</protein>
<dbReference type="PROSITE" id="PS51755">
    <property type="entry name" value="OMPR_PHOB"/>
    <property type="match status" value="1"/>
</dbReference>
<dbReference type="InterPro" id="IPR039420">
    <property type="entry name" value="WalR-like"/>
</dbReference>
<feature type="modified residue" description="4-aspartylphosphate" evidence="8">
    <location>
        <position position="50"/>
    </location>
</feature>
<dbReference type="GO" id="GO:0032993">
    <property type="term" value="C:protein-DNA complex"/>
    <property type="evidence" value="ECO:0007669"/>
    <property type="project" value="TreeGrafter"/>
</dbReference>
<keyword evidence="6" id="KW-0804">Transcription</keyword>
<evidence type="ECO:0000259" key="11">
    <source>
        <dbReference type="PROSITE" id="PS51755"/>
    </source>
</evidence>
<feature type="domain" description="Response regulatory" evidence="10">
    <location>
        <begin position="1"/>
        <end position="117"/>
    </location>
</feature>
<feature type="domain" description="OmpR/PhoB-type" evidence="11">
    <location>
        <begin position="126"/>
        <end position="222"/>
    </location>
</feature>
<dbReference type="EMBL" id="FQZP01000001">
    <property type="protein sequence ID" value="SHI37976.1"/>
    <property type="molecule type" value="Genomic_DNA"/>
</dbReference>
<dbReference type="GO" id="GO:0005829">
    <property type="term" value="C:cytosol"/>
    <property type="evidence" value="ECO:0007669"/>
    <property type="project" value="TreeGrafter"/>
</dbReference>
<dbReference type="GO" id="GO:0000156">
    <property type="term" value="F:phosphorelay response regulator activity"/>
    <property type="evidence" value="ECO:0007669"/>
    <property type="project" value="TreeGrafter"/>
</dbReference>
<evidence type="ECO:0000256" key="2">
    <source>
        <dbReference type="ARBA" id="ARBA00022553"/>
    </source>
</evidence>
<dbReference type="Gene3D" id="3.40.50.2300">
    <property type="match status" value="1"/>
</dbReference>
<proteinExistence type="predicted"/>